<evidence type="ECO:0000313" key="10">
    <source>
        <dbReference type="Proteomes" id="UP000298200"/>
    </source>
</evidence>
<dbReference type="InterPro" id="IPR015590">
    <property type="entry name" value="Aldehyde_DH_dom"/>
</dbReference>
<dbReference type="PIRSF" id="PIRSF000151">
    <property type="entry name" value="GPR"/>
    <property type="match status" value="1"/>
</dbReference>
<comment type="pathway">
    <text evidence="1 7">Amino-acid biosynthesis; L-proline biosynthesis; L-glutamate 5-semialdehyde from L-glutamate: step 2/2.</text>
</comment>
<dbReference type="InterPro" id="IPR016161">
    <property type="entry name" value="Ald_DH/histidinol_DH"/>
</dbReference>
<accession>A0ABY2M1I6</accession>
<evidence type="ECO:0000313" key="9">
    <source>
        <dbReference type="EMBL" id="TGL18736.1"/>
    </source>
</evidence>
<reference evidence="10" key="1">
    <citation type="journal article" date="2019" name="PLoS Negl. Trop. Dis.">
        <title>Revisiting the worldwide diversity of Leptospira species in the environment.</title>
        <authorList>
            <person name="Vincent A.T."/>
            <person name="Schiettekatte O."/>
            <person name="Bourhy P."/>
            <person name="Veyrier F.J."/>
            <person name="Picardeau M."/>
        </authorList>
    </citation>
    <scope>NUCLEOTIDE SEQUENCE [LARGE SCALE GENOMIC DNA]</scope>
    <source>
        <strain evidence="10">201800272</strain>
    </source>
</reference>
<dbReference type="NCBIfam" id="NF001221">
    <property type="entry name" value="PRK00197.1"/>
    <property type="match status" value="1"/>
</dbReference>
<evidence type="ECO:0000259" key="8">
    <source>
        <dbReference type="Pfam" id="PF00171"/>
    </source>
</evidence>
<evidence type="ECO:0000256" key="7">
    <source>
        <dbReference type="HAMAP-Rule" id="MF_00412"/>
    </source>
</evidence>
<evidence type="ECO:0000256" key="4">
    <source>
        <dbReference type="ARBA" id="ARBA00022857"/>
    </source>
</evidence>
<dbReference type="SUPFAM" id="SSF53720">
    <property type="entry name" value="ALDH-like"/>
    <property type="match status" value="1"/>
</dbReference>
<dbReference type="EMBL" id="RQFU01000019">
    <property type="protein sequence ID" value="TGL18736.1"/>
    <property type="molecule type" value="Genomic_DNA"/>
</dbReference>
<evidence type="ECO:0000256" key="3">
    <source>
        <dbReference type="ARBA" id="ARBA00022650"/>
    </source>
</evidence>
<dbReference type="InterPro" id="IPR016163">
    <property type="entry name" value="Ald_DH_C"/>
</dbReference>
<sequence length="421" mass="46338">MAEDYNTYAKTIATNAKEASRALKQLTTIQKNAVLHKMEGLLLANESQIIEKNQIDLQNGKEKHLSSSMMDRLLLDSKRIRAMAKSIEEIRNLPDPVGEVVRGTILPNGLELLTKRVPIGVVMTIFESRPNVIVDIASLSFKSGNACILRGGSEAFHSNLILSSLFHKAIEESNLPGISKEVVSFVENTNREAMIPFFQLEDLIDVIVPRGGEALIRFVSENSKIPVIKHDKGVTNLYVSNEANPEIVLPILINSKVQRPGVCNALENLFIHKDFPNLKQLLIDLENAGIQILGDLSISKIFPSAKQASEEDFYTEFLDTRLSIKLVDSVKEAIKNIQKYSSGHTECIVSENVSEIQTFQQGLDSAAIFVNCSTRFHDGGEYGLGAEVGISTGKLHVRGPMGLIHLTTTTTYVTGKGQVRG</sequence>
<dbReference type="GO" id="GO:0004350">
    <property type="term" value="F:glutamate-5-semialdehyde dehydrogenase activity"/>
    <property type="evidence" value="ECO:0007669"/>
    <property type="project" value="UniProtKB-EC"/>
</dbReference>
<evidence type="ECO:0000256" key="6">
    <source>
        <dbReference type="ARBA" id="ARBA00049024"/>
    </source>
</evidence>
<keyword evidence="4 7" id="KW-0521">NADP</keyword>
<keyword evidence="2 7" id="KW-0028">Amino-acid biosynthesis</keyword>
<name>A0ABY2M1I6_9LEPT</name>
<dbReference type="InterPro" id="IPR000965">
    <property type="entry name" value="GPR_dom"/>
</dbReference>
<evidence type="ECO:0000256" key="1">
    <source>
        <dbReference type="ARBA" id="ARBA00004985"/>
    </source>
</evidence>
<keyword evidence="3 7" id="KW-0641">Proline biosynthesis</keyword>
<comment type="catalytic activity">
    <reaction evidence="6 7">
        <text>L-glutamate 5-semialdehyde + phosphate + NADP(+) = L-glutamyl 5-phosphate + NADPH + H(+)</text>
        <dbReference type="Rhea" id="RHEA:19541"/>
        <dbReference type="ChEBI" id="CHEBI:15378"/>
        <dbReference type="ChEBI" id="CHEBI:43474"/>
        <dbReference type="ChEBI" id="CHEBI:57783"/>
        <dbReference type="ChEBI" id="CHEBI:58066"/>
        <dbReference type="ChEBI" id="CHEBI:58274"/>
        <dbReference type="ChEBI" id="CHEBI:58349"/>
        <dbReference type="EC" id="1.2.1.41"/>
    </reaction>
</comment>
<comment type="function">
    <text evidence="7">Catalyzes the NADPH-dependent reduction of L-glutamate 5-phosphate into L-glutamate 5-semialdehyde and phosphate. The product spontaneously undergoes cyclization to form 1-pyrroline-5-carboxylate.</text>
</comment>
<keyword evidence="5 7" id="KW-0560">Oxidoreductase</keyword>
<dbReference type="RefSeq" id="WP_135636206.1">
    <property type="nucleotide sequence ID" value="NZ_RQFU01000019.1"/>
</dbReference>
<keyword evidence="7" id="KW-0963">Cytoplasm</keyword>
<dbReference type="PANTHER" id="PTHR11063">
    <property type="entry name" value="GLUTAMATE SEMIALDEHYDE DEHYDROGENASE"/>
    <property type="match status" value="1"/>
</dbReference>
<feature type="domain" description="Aldehyde dehydrogenase" evidence="8">
    <location>
        <begin position="9"/>
        <end position="274"/>
    </location>
</feature>
<protein>
    <recommendedName>
        <fullName evidence="7">Gamma-glutamyl phosphate reductase</fullName>
        <shortName evidence="7">GPR</shortName>
        <ecNumber evidence="7">1.2.1.41</ecNumber>
    </recommendedName>
    <alternativeName>
        <fullName evidence="7">Glutamate-5-semialdehyde dehydrogenase</fullName>
    </alternativeName>
    <alternativeName>
        <fullName evidence="7">Glutamyl-gamma-semialdehyde dehydrogenase</fullName>
        <shortName evidence="7">GSA dehydrogenase</shortName>
    </alternativeName>
</protein>
<gene>
    <name evidence="7" type="primary">proA</name>
    <name evidence="9" type="ORF">EHQ46_12935</name>
</gene>
<dbReference type="Gene3D" id="3.40.605.10">
    <property type="entry name" value="Aldehyde Dehydrogenase, Chain A, domain 1"/>
    <property type="match status" value="1"/>
</dbReference>
<proteinExistence type="inferred from homology"/>
<dbReference type="Pfam" id="PF00171">
    <property type="entry name" value="Aldedh"/>
    <property type="match status" value="1"/>
</dbReference>
<dbReference type="Gene3D" id="3.40.309.10">
    <property type="entry name" value="Aldehyde Dehydrogenase, Chain A, domain 2"/>
    <property type="match status" value="1"/>
</dbReference>
<keyword evidence="10" id="KW-1185">Reference proteome</keyword>
<evidence type="ECO:0000256" key="5">
    <source>
        <dbReference type="ARBA" id="ARBA00023002"/>
    </source>
</evidence>
<dbReference type="NCBIfam" id="TIGR00407">
    <property type="entry name" value="proA"/>
    <property type="match status" value="1"/>
</dbReference>
<comment type="subcellular location">
    <subcellularLocation>
        <location evidence="7">Cytoplasm</location>
    </subcellularLocation>
</comment>
<organism evidence="9 10">
    <name type="scientific">Leptospira yanagawae</name>
    <dbReference type="NCBI Taxonomy" id="293069"/>
    <lineage>
        <taxon>Bacteria</taxon>
        <taxon>Pseudomonadati</taxon>
        <taxon>Spirochaetota</taxon>
        <taxon>Spirochaetia</taxon>
        <taxon>Leptospirales</taxon>
        <taxon>Leptospiraceae</taxon>
        <taxon>Leptospira</taxon>
    </lineage>
</organism>
<evidence type="ECO:0000256" key="2">
    <source>
        <dbReference type="ARBA" id="ARBA00022605"/>
    </source>
</evidence>
<dbReference type="Proteomes" id="UP000298200">
    <property type="component" value="Unassembled WGS sequence"/>
</dbReference>
<dbReference type="EC" id="1.2.1.41" evidence="7"/>
<comment type="caution">
    <text evidence="9">The sequence shown here is derived from an EMBL/GenBank/DDBJ whole genome shotgun (WGS) entry which is preliminary data.</text>
</comment>
<dbReference type="InterPro" id="IPR016162">
    <property type="entry name" value="Ald_DH_N"/>
</dbReference>
<dbReference type="CDD" id="cd07079">
    <property type="entry name" value="ALDH_F18-19_ProA-GPR"/>
    <property type="match status" value="1"/>
</dbReference>
<dbReference type="HAMAP" id="MF_00412">
    <property type="entry name" value="ProA"/>
    <property type="match status" value="1"/>
</dbReference>
<dbReference type="InterPro" id="IPR012134">
    <property type="entry name" value="Glu-5-SA_DH"/>
</dbReference>
<dbReference type="PANTHER" id="PTHR11063:SF8">
    <property type="entry name" value="DELTA-1-PYRROLINE-5-CARBOXYLATE SYNTHASE"/>
    <property type="match status" value="1"/>
</dbReference>
<comment type="similarity">
    <text evidence="7">Belongs to the gamma-glutamyl phosphate reductase family.</text>
</comment>